<dbReference type="GO" id="GO:0016560">
    <property type="term" value="P:protein import into peroxisome matrix, docking"/>
    <property type="evidence" value="ECO:0007669"/>
    <property type="project" value="InterPro"/>
</dbReference>
<comment type="similarity">
    <text evidence="2">Belongs to the peroxin-13 family.</text>
</comment>
<dbReference type="Pfam" id="PF04088">
    <property type="entry name" value="Peroxin-13_N"/>
    <property type="match status" value="1"/>
</dbReference>
<evidence type="ECO:0000256" key="3">
    <source>
        <dbReference type="ARBA" id="ARBA00022443"/>
    </source>
</evidence>
<dbReference type="KEGG" id="pmrn:116948413"/>
<evidence type="ECO:0000256" key="12">
    <source>
        <dbReference type="ARBA" id="ARBA00034535"/>
    </source>
</evidence>
<sequence length="496" mass="52307">MILSLAFHYMDNESEKPRGFTFEKLTQSVNATGHFELVRELRCRSVDLSNSCGKEKKATSDDDVVATSTCSGRDNPCTCRTSAARAPEAPGGEAWAGQGGPGRAAPPPLPPRPTQSSSAAFTSMGSAYRPGFSSYTSPHAGSLYGVSSPYYNSGIGYGLGFGGSQYGGYGYSRFREQNTSGPSRFVRTAEESSRTAFQSVESIVHAFSSVSMMLDATFSAVYNSFRAVLDVADHFSRLRMQFTNALSAFALVRTIRFLYGRLLALLGLRSKSEVDAAWVESCAAGASIEGASVSGAGRAGPKSWPILLFFAVVLGGPYLIWKLLSAAAQEPETGCEWASGEDDHIVARAGYDFTATSDEEISCHAGDVLILAPKEQQPRVRGWLLASRDGVATGLVPANYVQVLGKRRGRRTAAGNPPLSAAAVGAGPPTLGVPQAGPSTPAEVQHATGSSATTPQQQQHTLGDMEELFSAVQADVGAAALDDQTQATIVAVPDYV</sequence>
<dbReference type="PANTHER" id="PTHR19332:SF1">
    <property type="entry name" value="PEROXISOMAL MEMBRANE PROTEIN PEX13"/>
    <property type="match status" value="1"/>
</dbReference>
<evidence type="ECO:0000256" key="13">
    <source>
        <dbReference type="ARBA" id="ARBA00056165"/>
    </source>
</evidence>
<dbReference type="PANTHER" id="PTHR19332">
    <property type="entry name" value="PEROXISOMAL MEMBRANE PROTEIN PEX13"/>
    <property type="match status" value="1"/>
</dbReference>
<evidence type="ECO:0000256" key="4">
    <source>
        <dbReference type="ARBA" id="ARBA00022448"/>
    </source>
</evidence>
<dbReference type="GO" id="GO:0005778">
    <property type="term" value="C:peroxisomal membrane"/>
    <property type="evidence" value="ECO:0007669"/>
    <property type="project" value="UniProtKB-SubCell"/>
</dbReference>
<dbReference type="InterPro" id="IPR036028">
    <property type="entry name" value="SH3-like_dom_sf"/>
</dbReference>
<proteinExistence type="inferred from homology"/>
<evidence type="ECO:0000256" key="2">
    <source>
        <dbReference type="ARBA" id="ARBA00006033"/>
    </source>
</evidence>
<evidence type="ECO:0000256" key="15">
    <source>
        <dbReference type="PROSITE-ProRule" id="PRU00192"/>
    </source>
</evidence>
<comment type="subcellular location">
    <subcellularLocation>
        <location evidence="1">Peroxisome membrane</location>
        <topology evidence="1">Multi-pass membrane protein</topology>
    </subcellularLocation>
</comment>
<dbReference type="PROSITE" id="PS50002">
    <property type="entry name" value="SH3"/>
    <property type="match status" value="1"/>
</dbReference>
<dbReference type="Pfam" id="PF14604">
    <property type="entry name" value="SH3_9"/>
    <property type="match status" value="1"/>
</dbReference>
<gene>
    <name evidence="19" type="primary">PEX13</name>
</gene>
<dbReference type="FunFam" id="2.30.30.40:FF:000109">
    <property type="entry name" value="Peroxisomal biogenesis factor 13"/>
    <property type="match status" value="1"/>
</dbReference>
<evidence type="ECO:0000256" key="8">
    <source>
        <dbReference type="ARBA" id="ARBA00023010"/>
    </source>
</evidence>
<feature type="domain" description="SH3" evidence="17">
    <location>
        <begin position="342"/>
        <end position="406"/>
    </location>
</feature>
<dbReference type="InterPro" id="IPR035463">
    <property type="entry name" value="Pex13"/>
</dbReference>
<feature type="compositionally biased region" description="Low complexity" evidence="16">
    <location>
        <begin position="83"/>
        <end position="96"/>
    </location>
</feature>
<evidence type="ECO:0000256" key="11">
    <source>
        <dbReference type="ARBA" id="ARBA00029693"/>
    </source>
</evidence>
<organism evidence="18 19">
    <name type="scientific">Petromyzon marinus</name>
    <name type="common">Sea lamprey</name>
    <dbReference type="NCBI Taxonomy" id="7757"/>
    <lineage>
        <taxon>Eukaryota</taxon>
        <taxon>Metazoa</taxon>
        <taxon>Chordata</taxon>
        <taxon>Craniata</taxon>
        <taxon>Vertebrata</taxon>
        <taxon>Cyclostomata</taxon>
        <taxon>Hyperoartia</taxon>
        <taxon>Petromyzontiformes</taxon>
        <taxon>Petromyzontidae</taxon>
        <taxon>Petromyzon</taxon>
    </lineage>
</organism>
<comment type="subunit">
    <text evidence="14">Interacts (via SH3 domain) with PEX14 (via SH3-binding motif); forming the PEX13-PEX14 docking complex. Interacts with PEX19.</text>
</comment>
<dbReference type="GO" id="GO:1990429">
    <property type="term" value="C:peroxisomal importomer complex"/>
    <property type="evidence" value="ECO:0007669"/>
    <property type="project" value="TreeGrafter"/>
</dbReference>
<evidence type="ECO:0000313" key="19">
    <source>
        <dbReference type="RefSeq" id="XP_032820948.1"/>
    </source>
</evidence>
<feature type="compositionally biased region" description="Polar residues" evidence="16">
    <location>
        <begin position="447"/>
        <end position="460"/>
    </location>
</feature>
<evidence type="ECO:0000259" key="17">
    <source>
        <dbReference type="PROSITE" id="PS50002"/>
    </source>
</evidence>
<comment type="function">
    <text evidence="13">Component of the PEX13-PEX14 docking complex, a translocon channel that specifically mediates the import of peroxisomal cargo proteins bound to PEX5 receptor. The PEX13-PEX14 docking complex forms a large import pore which can be opened to a diameter of about 9 nm. Mechanistically, PEX5 receptor along with cargo proteins associates with the PEX14 subunit of the PEX13-PEX14 docking complex in the cytosol, leading to the insertion of the receptor into the organelle membrane with the concomitant translocation of the cargo into the peroxisome matrix. Involved in the import of PTS1- and PTS2-type containing proteins.</text>
</comment>
<dbReference type="Proteomes" id="UP001318040">
    <property type="component" value="Chromosome 33"/>
</dbReference>
<reference evidence="19" key="1">
    <citation type="submission" date="2025-08" db="UniProtKB">
        <authorList>
            <consortium name="RefSeq"/>
        </authorList>
    </citation>
    <scope>IDENTIFICATION</scope>
    <source>
        <tissue evidence="19">Sperm</tissue>
    </source>
</reference>
<feature type="region of interest" description="Disordered" evidence="16">
    <location>
        <begin position="409"/>
        <end position="460"/>
    </location>
</feature>
<evidence type="ECO:0000256" key="5">
    <source>
        <dbReference type="ARBA" id="ARBA00022692"/>
    </source>
</evidence>
<keyword evidence="3 15" id="KW-0728">SH3 domain</keyword>
<evidence type="ECO:0000256" key="6">
    <source>
        <dbReference type="ARBA" id="ARBA00022927"/>
    </source>
</evidence>
<dbReference type="Gene3D" id="2.30.30.40">
    <property type="entry name" value="SH3 Domains"/>
    <property type="match status" value="1"/>
</dbReference>
<dbReference type="InterPro" id="IPR001452">
    <property type="entry name" value="SH3_domain"/>
</dbReference>
<keyword evidence="7" id="KW-1133">Transmembrane helix</keyword>
<dbReference type="SMART" id="SM00326">
    <property type="entry name" value="SH3"/>
    <property type="match status" value="1"/>
</dbReference>
<evidence type="ECO:0000256" key="16">
    <source>
        <dbReference type="SAM" id="MobiDB-lite"/>
    </source>
</evidence>
<keyword evidence="8" id="KW-0811">Translocation</keyword>
<keyword evidence="9" id="KW-0472">Membrane</keyword>
<dbReference type="InterPro" id="IPR007223">
    <property type="entry name" value="Peroxin-13_N"/>
</dbReference>
<keyword evidence="18" id="KW-1185">Reference proteome</keyword>
<feature type="compositionally biased region" description="Pro residues" evidence="16">
    <location>
        <begin position="104"/>
        <end position="113"/>
    </location>
</feature>
<evidence type="ECO:0000256" key="9">
    <source>
        <dbReference type="ARBA" id="ARBA00023136"/>
    </source>
</evidence>
<evidence type="ECO:0000256" key="10">
    <source>
        <dbReference type="ARBA" id="ARBA00023140"/>
    </source>
</evidence>
<keyword evidence="4" id="KW-0813">Transport</keyword>
<keyword evidence="6" id="KW-0653">Protein transport</keyword>
<feature type="region of interest" description="Disordered" evidence="16">
    <location>
        <begin position="79"/>
        <end position="119"/>
    </location>
</feature>
<dbReference type="SUPFAM" id="SSF50044">
    <property type="entry name" value="SH3-domain"/>
    <property type="match status" value="1"/>
</dbReference>
<dbReference type="AlphaFoldDB" id="A0AAJ7TMY9"/>
<keyword evidence="5" id="KW-0812">Transmembrane</keyword>
<evidence type="ECO:0000313" key="18">
    <source>
        <dbReference type="Proteomes" id="UP001318040"/>
    </source>
</evidence>
<dbReference type="RefSeq" id="XP_032820948.1">
    <property type="nucleotide sequence ID" value="XM_032965057.1"/>
</dbReference>
<evidence type="ECO:0000256" key="14">
    <source>
        <dbReference type="ARBA" id="ARBA00063917"/>
    </source>
</evidence>
<accession>A0AAJ7TMY9</accession>
<keyword evidence="10" id="KW-0576">Peroxisome</keyword>
<protein>
    <recommendedName>
        <fullName evidence="12">Peroxisomal membrane protein PEX13</fullName>
    </recommendedName>
    <alternativeName>
        <fullName evidence="11">Peroxin-13</fullName>
    </alternativeName>
</protein>
<dbReference type="CDD" id="cd11864">
    <property type="entry name" value="SH3_PEX13_eumet"/>
    <property type="match status" value="1"/>
</dbReference>
<dbReference type="CTD" id="5194"/>
<name>A0AAJ7TMY9_PETMA</name>
<evidence type="ECO:0000256" key="1">
    <source>
        <dbReference type="ARBA" id="ARBA00004585"/>
    </source>
</evidence>
<evidence type="ECO:0000256" key="7">
    <source>
        <dbReference type="ARBA" id="ARBA00022989"/>
    </source>
</evidence>